<organism evidence="1 2">
    <name type="scientific">Parabacteroides johnsonii DSM 18315</name>
    <dbReference type="NCBI Taxonomy" id="537006"/>
    <lineage>
        <taxon>Bacteria</taxon>
        <taxon>Pseudomonadati</taxon>
        <taxon>Bacteroidota</taxon>
        <taxon>Bacteroidia</taxon>
        <taxon>Bacteroidales</taxon>
        <taxon>Tannerellaceae</taxon>
        <taxon>Parabacteroides</taxon>
    </lineage>
</organism>
<reference evidence="1 2" key="2">
    <citation type="submission" date="2008-10" db="EMBL/GenBank/DDBJ databases">
        <authorList>
            <person name="Fulton L."/>
            <person name="Clifton S."/>
            <person name="Fulton B."/>
            <person name="Xu J."/>
            <person name="Minx P."/>
            <person name="Pepin K.H."/>
            <person name="Johnson M."/>
            <person name="Bhonagiri V."/>
            <person name="Nash W.E."/>
            <person name="Mardis E.R."/>
            <person name="Wilson R.K."/>
        </authorList>
    </citation>
    <scope>NUCLEOTIDE SEQUENCE [LARGE SCALE GENOMIC DNA]</scope>
    <source>
        <strain evidence="1 2">DSM 18315</strain>
    </source>
</reference>
<sequence>MIISITFHPYHGELSNVFQGNIFLIRMPPNKKEAVRTPKKTVFCGTASCYRLSRSSIITKTKHFIINNCHILANGQLYKKQMVNECVQIDPFFSENNAI</sequence>
<proteinExistence type="predicted"/>
<protein>
    <submittedName>
        <fullName evidence="1">Uncharacterized protein</fullName>
    </submittedName>
</protein>
<comment type="caution">
    <text evidence="1">The sequence shown here is derived from an EMBL/GenBank/DDBJ whole genome shotgun (WGS) entry which is preliminary data.</text>
</comment>
<name>B7B8G2_9BACT</name>
<reference evidence="1 2" key="1">
    <citation type="submission" date="2008-10" db="EMBL/GenBank/DDBJ databases">
        <title>Draft genome sequence of Parabacteroides johnsonii (DSM 18315).</title>
        <authorList>
            <person name="Sudarsanam P."/>
            <person name="Ley R."/>
            <person name="Guruge J."/>
            <person name="Turnbaugh P.J."/>
            <person name="Mahowald M."/>
            <person name="Liep D."/>
            <person name="Gordon J."/>
        </authorList>
    </citation>
    <scope>NUCLEOTIDE SEQUENCE [LARGE SCALE GENOMIC DNA]</scope>
    <source>
        <strain evidence="1 2">DSM 18315</strain>
    </source>
</reference>
<evidence type="ECO:0000313" key="1">
    <source>
        <dbReference type="EMBL" id="EEC97277.1"/>
    </source>
</evidence>
<dbReference type="AlphaFoldDB" id="B7B8G2"/>
<accession>B7B8G2</accession>
<dbReference type="HOGENOM" id="CLU_2317668_0_0_10"/>
<dbReference type="Proteomes" id="UP000005510">
    <property type="component" value="Unassembled WGS sequence"/>
</dbReference>
<gene>
    <name evidence="1" type="ORF">PRABACTJOHN_01313</name>
</gene>
<evidence type="ECO:0000313" key="2">
    <source>
        <dbReference type="Proteomes" id="UP000005510"/>
    </source>
</evidence>
<dbReference type="EMBL" id="ABYH01000114">
    <property type="protein sequence ID" value="EEC97277.1"/>
    <property type="molecule type" value="Genomic_DNA"/>
</dbReference>